<dbReference type="AlphaFoldDB" id="A0A2P7SG95"/>
<gene>
    <name evidence="2" type="ORF">C7I85_10745</name>
</gene>
<name>A0A2P7SG95_9HYPH</name>
<dbReference type="PANTHER" id="PTHR12526:SF637">
    <property type="entry name" value="GLYCOSYLTRANSFERASE EPSF-RELATED"/>
    <property type="match status" value="1"/>
</dbReference>
<protein>
    <submittedName>
        <fullName evidence="2">Glycosyl transferase family 1</fullName>
    </submittedName>
</protein>
<dbReference type="GO" id="GO:0016757">
    <property type="term" value="F:glycosyltransferase activity"/>
    <property type="evidence" value="ECO:0007669"/>
    <property type="project" value="InterPro"/>
</dbReference>
<feature type="domain" description="Glycosyl transferase family 1" evidence="1">
    <location>
        <begin position="255"/>
        <end position="402"/>
    </location>
</feature>
<dbReference type="EMBL" id="PXYL01000004">
    <property type="protein sequence ID" value="PSJ61519.1"/>
    <property type="molecule type" value="Genomic_DNA"/>
</dbReference>
<proteinExistence type="predicted"/>
<keyword evidence="2" id="KW-0808">Transferase</keyword>
<dbReference type="Gene3D" id="3.40.50.2000">
    <property type="entry name" value="Glycogen Phosphorylase B"/>
    <property type="match status" value="1"/>
</dbReference>
<organism evidence="2 3">
    <name type="scientific">Pseudaminobacter soli</name>
    <name type="common">ex Li et al. 2025</name>
    <dbReference type="NCBI Taxonomy" id="1295366"/>
    <lineage>
        <taxon>Bacteria</taxon>
        <taxon>Pseudomonadati</taxon>
        <taxon>Pseudomonadota</taxon>
        <taxon>Alphaproteobacteria</taxon>
        <taxon>Hyphomicrobiales</taxon>
        <taxon>Phyllobacteriaceae</taxon>
        <taxon>Pseudaminobacter</taxon>
    </lineage>
</organism>
<evidence type="ECO:0000259" key="1">
    <source>
        <dbReference type="Pfam" id="PF00534"/>
    </source>
</evidence>
<comment type="caution">
    <text evidence="2">The sequence shown here is derived from an EMBL/GenBank/DDBJ whole genome shotgun (WGS) entry which is preliminary data.</text>
</comment>
<accession>A0A2P7SG95</accession>
<dbReference type="OrthoDB" id="8049568at2"/>
<evidence type="ECO:0000313" key="3">
    <source>
        <dbReference type="Proteomes" id="UP000240653"/>
    </source>
</evidence>
<evidence type="ECO:0000313" key="2">
    <source>
        <dbReference type="EMBL" id="PSJ61519.1"/>
    </source>
</evidence>
<keyword evidence="3" id="KW-1185">Reference proteome</keyword>
<dbReference type="Proteomes" id="UP000240653">
    <property type="component" value="Unassembled WGS sequence"/>
</dbReference>
<dbReference type="SUPFAM" id="SSF53756">
    <property type="entry name" value="UDP-Glycosyltransferase/glycogen phosphorylase"/>
    <property type="match status" value="1"/>
</dbReference>
<dbReference type="Pfam" id="PF00534">
    <property type="entry name" value="Glycos_transf_1"/>
    <property type="match status" value="1"/>
</dbReference>
<dbReference type="PANTHER" id="PTHR12526">
    <property type="entry name" value="GLYCOSYLTRANSFERASE"/>
    <property type="match status" value="1"/>
</dbReference>
<reference evidence="2 3" key="1">
    <citation type="submission" date="2018-03" db="EMBL/GenBank/DDBJ databases">
        <title>The draft genome of Mesorhizobium soli JCM 19897.</title>
        <authorList>
            <person name="Li L."/>
            <person name="Liu L."/>
            <person name="Liang L."/>
            <person name="Wang T."/>
            <person name="Zhang X."/>
        </authorList>
    </citation>
    <scope>NUCLEOTIDE SEQUENCE [LARGE SCALE GENOMIC DNA]</scope>
    <source>
        <strain evidence="2 3">JCM 19897</strain>
    </source>
</reference>
<sequence length="442" mass="49145">MGAPQLRRKCRSLLSGGDPAACAKTGAEACPTMAGHRFDTCGMDRSVKSRLGFSRPVVLTFVRYYLPGYKSGGPVRTIANLVAALGDELDFRIVTSDRDATDTMPYPHLDGRSEWLDVRKAKVLYLSPSQMKLRNIARIIGEVPHETLYLNSFFDPIFTLKPLLARRLGLAPRNRCIVAPRGEFSPAALDLKAAKKRVFLAVSRGAGLYRDLIWQASSEHEAGDIGRTIGGIASDIRVSANLSAQVDGKSEFPHRPREQGEPLRICFLSRISPMKNLDFALEVLRKVRASVRFDIYGLVDDQDYWKICQNISSILPNNISTSYLGIVDHEDVLATLSRYDLFFLPTRGENYGHAIIESLAAGTPVLITDSTPWRDLSNKGIGWDLPLDDGKAFAHCIDYVSALSQEECKRSRDLAVAFFREHQKSLKTIADNRALFTRPTGR</sequence>
<dbReference type="InterPro" id="IPR001296">
    <property type="entry name" value="Glyco_trans_1"/>
</dbReference>